<evidence type="ECO:0000313" key="1">
    <source>
        <dbReference type="EMBL" id="KAG1522085.1"/>
    </source>
</evidence>
<sequence length="75" mass="8264">MSLQTITNPIFVRSQKIAKNVNGDEAAVLGAAFRGATLSNQFRLNKQINIKDIIVYPIDIVYTPENNGKEGDDTL</sequence>
<evidence type="ECO:0000313" key="2">
    <source>
        <dbReference type="Proteomes" id="UP000740926"/>
    </source>
</evidence>
<protein>
    <submittedName>
        <fullName evidence="1">Uncharacterized protein</fullName>
    </submittedName>
</protein>
<keyword evidence="2" id="KW-1185">Reference proteome</keyword>
<dbReference type="EMBL" id="JAANIU010023876">
    <property type="protein sequence ID" value="KAG1522085.1"/>
    <property type="molecule type" value="Genomic_DNA"/>
</dbReference>
<name>A0A9P6XM85_9FUNG</name>
<dbReference type="AlphaFoldDB" id="A0A9P6XM85"/>
<comment type="caution">
    <text evidence="1">The sequence shown here is derived from an EMBL/GenBank/DDBJ whole genome shotgun (WGS) entry which is preliminary data.</text>
</comment>
<organism evidence="1 2">
    <name type="scientific">Rhizopus delemar</name>
    <dbReference type="NCBI Taxonomy" id="936053"/>
    <lineage>
        <taxon>Eukaryota</taxon>
        <taxon>Fungi</taxon>
        <taxon>Fungi incertae sedis</taxon>
        <taxon>Mucoromycota</taxon>
        <taxon>Mucoromycotina</taxon>
        <taxon>Mucoromycetes</taxon>
        <taxon>Mucorales</taxon>
        <taxon>Mucorineae</taxon>
        <taxon>Rhizopodaceae</taxon>
        <taxon>Rhizopus</taxon>
    </lineage>
</organism>
<gene>
    <name evidence="1" type="ORF">G6F50_018705</name>
</gene>
<accession>A0A9P6XM85</accession>
<dbReference type="Proteomes" id="UP000740926">
    <property type="component" value="Unassembled WGS sequence"/>
</dbReference>
<reference evidence="1 2" key="1">
    <citation type="journal article" date="2020" name="Microb. Genom.">
        <title>Genetic diversity of clinical and environmental Mucorales isolates obtained from an investigation of mucormycosis cases among solid organ transplant recipients.</title>
        <authorList>
            <person name="Nguyen M.H."/>
            <person name="Kaul D."/>
            <person name="Muto C."/>
            <person name="Cheng S.J."/>
            <person name="Richter R.A."/>
            <person name="Bruno V.M."/>
            <person name="Liu G."/>
            <person name="Beyhan S."/>
            <person name="Sundermann A.J."/>
            <person name="Mounaud S."/>
            <person name="Pasculle A.W."/>
            <person name="Nierman W.C."/>
            <person name="Driscoll E."/>
            <person name="Cumbie R."/>
            <person name="Clancy C.J."/>
            <person name="Dupont C.L."/>
        </authorList>
    </citation>
    <scope>NUCLEOTIDE SEQUENCE [LARGE SCALE GENOMIC DNA]</scope>
    <source>
        <strain evidence="1 2">GL24</strain>
    </source>
</reference>
<proteinExistence type="predicted"/>